<evidence type="ECO:0000313" key="5">
    <source>
        <dbReference type="EMBL" id="OUS49549.1"/>
    </source>
</evidence>
<dbReference type="InterPro" id="IPR011050">
    <property type="entry name" value="Pectin_lyase_fold/virulence"/>
</dbReference>
<feature type="compositionally biased region" description="Basic and acidic residues" evidence="3">
    <location>
        <begin position="25"/>
        <end position="52"/>
    </location>
</feature>
<evidence type="ECO:0000256" key="1">
    <source>
        <dbReference type="ARBA" id="ARBA00022737"/>
    </source>
</evidence>
<evidence type="ECO:0000259" key="4">
    <source>
        <dbReference type="Pfam" id="PF13229"/>
    </source>
</evidence>
<protein>
    <submittedName>
        <fullName evidence="5">Pectin lyase fold/virulence factor</fullName>
    </submittedName>
</protein>
<dbReference type="InterPro" id="IPR012334">
    <property type="entry name" value="Pectin_lyas_fold"/>
</dbReference>
<reference evidence="5" key="1">
    <citation type="submission" date="2017-04" db="EMBL/GenBank/DDBJ databases">
        <title>Population genomics of picophytoplankton unveils novel chromosome hypervariability.</title>
        <authorList>
            <consortium name="DOE Joint Genome Institute"/>
            <person name="Blanc-Mathieu R."/>
            <person name="Krasovec M."/>
            <person name="Hebrard M."/>
            <person name="Yau S."/>
            <person name="Desgranges E."/>
            <person name="Martin J."/>
            <person name="Schackwitz W."/>
            <person name="Kuo A."/>
            <person name="Salin G."/>
            <person name="Donnadieu C."/>
            <person name="Desdevises Y."/>
            <person name="Sanchez-Ferandin S."/>
            <person name="Moreau H."/>
            <person name="Rivals E."/>
            <person name="Grigoriev I.V."/>
            <person name="Grimsley N."/>
            <person name="Eyre-Walker A."/>
            <person name="Piganeau G."/>
        </authorList>
    </citation>
    <scope>NUCLEOTIDE SEQUENCE [LARGE SCALE GENOMIC DNA]</scope>
    <source>
        <strain evidence="5">RCC 1115</strain>
    </source>
</reference>
<dbReference type="Gene3D" id="2.160.20.10">
    <property type="entry name" value="Single-stranded right-handed beta-helix, Pectin lyase-like"/>
    <property type="match status" value="1"/>
</dbReference>
<dbReference type="InterPro" id="IPR047150">
    <property type="entry name" value="SGT"/>
</dbReference>
<dbReference type="InterPro" id="IPR011990">
    <property type="entry name" value="TPR-like_helical_dom_sf"/>
</dbReference>
<feature type="compositionally biased region" description="Low complexity" evidence="3">
    <location>
        <begin position="1"/>
        <end position="10"/>
    </location>
</feature>
<name>A0A1Y5IJ06_OSTTA</name>
<dbReference type="PANTHER" id="PTHR45831">
    <property type="entry name" value="LD24721P"/>
    <property type="match status" value="1"/>
</dbReference>
<organism evidence="5">
    <name type="scientific">Ostreococcus tauri</name>
    <name type="common">Marine green alga</name>
    <dbReference type="NCBI Taxonomy" id="70448"/>
    <lineage>
        <taxon>Eukaryota</taxon>
        <taxon>Viridiplantae</taxon>
        <taxon>Chlorophyta</taxon>
        <taxon>Mamiellophyceae</taxon>
        <taxon>Mamiellales</taxon>
        <taxon>Bathycoccaceae</taxon>
        <taxon>Ostreococcus</taxon>
    </lineage>
</organism>
<dbReference type="InterPro" id="IPR039448">
    <property type="entry name" value="Beta_helix"/>
</dbReference>
<dbReference type="GO" id="GO:0016020">
    <property type="term" value="C:membrane"/>
    <property type="evidence" value="ECO:0007669"/>
    <property type="project" value="TreeGrafter"/>
</dbReference>
<dbReference type="Gene3D" id="1.25.40.10">
    <property type="entry name" value="Tetratricopeptide repeat domain"/>
    <property type="match status" value="1"/>
</dbReference>
<evidence type="ECO:0000256" key="2">
    <source>
        <dbReference type="ARBA" id="ARBA00022803"/>
    </source>
</evidence>
<gene>
    <name evidence="5" type="ORF">BE221DRAFT_106732</name>
</gene>
<feature type="domain" description="Right handed beta helix" evidence="4">
    <location>
        <begin position="405"/>
        <end position="557"/>
    </location>
</feature>
<dbReference type="AlphaFoldDB" id="A0A1Y5IJ06"/>
<dbReference type="GO" id="GO:0006620">
    <property type="term" value="P:post-translational protein targeting to endoplasmic reticulum membrane"/>
    <property type="evidence" value="ECO:0007669"/>
    <property type="project" value="TreeGrafter"/>
</dbReference>
<dbReference type="SMART" id="SM00710">
    <property type="entry name" value="PbH1"/>
    <property type="match status" value="5"/>
</dbReference>
<dbReference type="SUPFAM" id="SSF51126">
    <property type="entry name" value="Pectin lyase-like"/>
    <property type="match status" value="1"/>
</dbReference>
<feature type="compositionally biased region" description="Basic and acidic residues" evidence="3">
    <location>
        <begin position="60"/>
        <end position="77"/>
    </location>
</feature>
<dbReference type="InterPro" id="IPR006626">
    <property type="entry name" value="PbH1"/>
</dbReference>
<keyword evidence="5" id="KW-0456">Lyase</keyword>
<dbReference type="EMBL" id="KZ155771">
    <property type="protein sequence ID" value="OUS49549.1"/>
    <property type="molecule type" value="Genomic_DNA"/>
</dbReference>
<dbReference type="GO" id="GO:0016829">
    <property type="term" value="F:lyase activity"/>
    <property type="evidence" value="ECO:0007669"/>
    <property type="project" value="UniProtKB-KW"/>
</dbReference>
<evidence type="ECO:0000256" key="3">
    <source>
        <dbReference type="SAM" id="MobiDB-lite"/>
    </source>
</evidence>
<keyword evidence="1" id="KW-0677">Repeat</keyword>
<feature type="region of interest" description="Disordered" evidence="3">
    <location>
        <begin position="1"/>
        <end position="97"/>
    </location>
</feature>
<dbReference type="Proteomes" id="UP000195557">
    <property type="component" value="Unassembled WGS sequence"/>
</dbReference>
<sequence length="630" mass="68989">MTTTTTTTAEGEARARAAQRRLRERWRSEGRGPESEEALRRVTKARERERRARMAAARDVTLRSSEDRDAAKTHEEVLPSADAPPRRERTVDERRDSAADIEAARTEAMLVETFDSSRTASTRRQTPQTQIDERAPGAKARVRGNEAMKSGEFDLAHGFYTEALEVARDDDANLRAVIFCNRSLALEKMADYDAAMCDAQAAEELAPHWSKPKCRLAKACLRIGSYGLAVTYARLGEKLQLEEGDHSKSFRDLLDEIAMCAAENGSVAGFDGRIIYVRSAGEEAWLGREAPLSAAFDELDDEIVDPMYGGGGARAERDCEKPIHARSLSEAIEKAHDGDRILLLRGVHNGLGEVCEINKRVLIRGEGAFRDATVDCRNNSALFRIKRPCVIQNVDVDFTGFSEAIRIVGDERVKPFIENCVVKSSGGDGVAIGGKSSPLFRNCVFTGRLSGIRTYKTSNPSFIDCHITRSEKQGVLAMEDSRVIMHSCVVQGNEEDGVIVMERANLVMSKCVVYENKGVGIDVSNHAKVVATECEIEDNIGGLWLWDESTAHATSCSINGGKSHAALVDGKARANCRHCTLYGVIHASESAARAVRGEGTTVMTTDVPTALPAEAKGAFKFDPCPFSRKQ</sequence>
<dbReference type="eggNOG" id="KOG1777">
    <property type="taxonomic scope" value="Eukaryota"/>
</dbReference>
<dbReference type="GO" id="GO:0072380">
    <property type="term" value="C:TRC complex"/>
    <property type="evidence" value="ECO:0007669"/>
    <property type="project" value="TreeGrafter"/>
</dbReference>
<proteinExistence type="predicted"/>
<accession>A0A1Y5IJ06</accession>
<dbReference type="Pfam" id="PF13229">
    <property type="entry name" value="Beta_helix"/>
    <property type="match status" value="1"/>
</dbReference>
<keyword evidence="2" id="KW-0802">TPR repeat</keyword>
<dbReference type="PANTHER" id="PTHR45831:SF4">
    <property type="match status" value="1"/>
</dbReference>
<feature type="compositionally biased region" description="Basic and acidic residues" evidence="3">
    <location>
        <begin position="84"/>
        <end position="97"/>
    </location>
</feature>
<feature type="compositionally biased region" description="Polar residues" evidence="3">
    <location>
        <begin position="115"/>
        <end position="130"/>
    </location>
</feature>
<feature type="region of interest" description="Disordered" evidence="3">
    <location>
        <begin position="115"/>
        <end position="138"/>
    </location>
</feature>
<dbReference type="SUPFAM" id="SSF48452">
    <property type="entry name" value="TPR-like"/>
    <property type="match status" value="1"/>
</dbReference>
<dbReference type="GO" id="GO:0060090">
    <property type="term" value="F:molecular adaptor activity"/>
    <property type="evidence" value="ECO:0007669"/>
    <property type="project" value="TreeGrafter"/>
</dbReference>